<evidence type="ECO:0000313" key="3">
    <source>
        <dbReference type="EMBL" id="MCU6704426.1"/>
    </source>
</evidence>
<dbReference type="AlphaFoldDB" id="A0AAE3IDV2"/>
<proteinExistence type="predicted"/>
<dbReference type="GO" id="GO:0009307">
    <property type="term" value="P:DNA restriction-modification system"/>
    <property type="evidence" value="ECO:0007669"/>
    <property type="project" value="UniProtKB-KW"/>
</dbReference>
<dbReference type="PANTHER" id="PTHR30408:SF12">
    <property type="entry name" value="TYPE I RESTRICTION ENZYME MJAVIII SPECIFICITY SUBUNIT"/>
    <property type="match status" value="1"/>
</dbReference>
<dbReference type="PANTHER" id="PTHR30408">
    <property type="entry name" value="TYPE-1 RESTRICTION ENZYME ECOKI SPECIFICITY PROTEIN"/>
    <property type="match status" value="1"/>
</dbReference>
<dbReference type="GO" id="GO:0003677">
    <property type="term" value="F:DNA binding"/>
    <property type="evidence" value="ECO:0007669"/>
    <property type="project" value="UniProtKB-KW"/>
</dbReference>
<dbReference type="Proteomes" id="UP001208131">
    <property type="component" value="Unassembled WGS sequence"/>
</dbReference>
<keyword evidence="2" id="KW-0238">DNA-binding</keyword>
<dbReference type="SUPFAM" id="SSF116734">
    <property type="entry name" value="DNA methylase specificity domain"/>
    <property type="match status" value="1"/>
</dbReference>
<evidence type="ECO:0000313" key="4">
    <source>
        <dbReference type="Proteomes" id="UP001208131"/>
    </source>
</evidence>
<protein>
    <recommendedName>
        <fullName evidence="5">Type I restriction modification DNA specificity domain-containing protein</fullName>
    </recommendedName>
</protein>
<keyword evidence="4" id="KW-1185">Reference proteome</keyword>
<organism evidence="3 4">
    <name type="scientific">Hominimerdicola aceti</name>
    <dbReference type="NCBI Taxonomy" id="2981726"/>
    <lineage>
        <taxon>Bacteria</taxon>
        <taxon>Bacillati</taxon>
        <taxon>Bacillota</taxon>
        <taxon>Clostridia</taxon>
        <taxon>Eubacteriales</taxon>
        <taxon>Oscillospiraceae</taxon>
        <taxon>Hominimerdicola</taxon>
    </lineage>
</organism>
<name>A0AAE3IDV2_9FIRM</name>
<reference evidence="3 4" key="1">
    <citation type="journal article" date="2021" name="ISME Commun">
        <title>Automated analysis of genomic sequences facilitates high-throughput and comprehensive description of bacteria.</title>
        <authorList>
            <person name="Hitch T.C.A."/>
        </authorList>
    </citation>
    <scope>NUCLEOTIDE SEQUENCE [LARGE SCALE GENOMIC DNA]</scope>
    <source>
        <strain evidence="3 4">Sanger_31</strain>
    </source>
</reference>
<comment type="caution">
    <text evidence="3">The sequence shown here is derived from an EMBL/GenBank/DDBJ whole genome shotgun (WGS) entry which is preliminary data.</text>
</comment>
<evidence type="ECO:0000256" key="1">
    <source>
        <dbReference type="ARBA" id="ARBA00022747"/>
    </source>
</evidence>
<gene>
    <name evidence="3" type="ORF">OCV57_00595</name>
</gene>
<dbReference type="InterPro" id="IPR044946">
    <property type="entry name" value="Restrct_endonuc_typeI_TRD_sf"/>
</dbReference>
<sequence>MFYLYLLLMPQMRNAYRCLETGKTPSHKRVNPTEFLKICVPVIKKDLIETANEKIKAIIAEIITLNSQKVDTQIIVDEVFSRHFSLDSELRNKLHKGMTFGTQSSMNTHFSTFTSSLSQLSKTGAIRLSARSVTPIFSELEEIVKKYGYYTINEIVSEEIHRGKSPTYVPDGEIPVVKTAHLKNGEVLITEEEFVTKAFFDSKPLAQVAKGDILIASTGKPSIGKVDLMNHDIDMFADGHVTILRISEDRCLKQFLVYYLWSVLGCYQIEKEYAGSTNQIEIYPDQIGNIIIPDIPISTQEQIIREIQDKINNQSDISTKVSQLRNEINKIISDVINAE</sequence>
<accession>A0AAE3IDV2</accession>
<dbReference type="EMBL" id="JAOQJZ010000001">
    <property type="protein sequence ID" value="MCU6704426.1"/>
    <property type="molecule type" value="Genomic_DNA"/>
</dbReference>
<dbReference type="RefSeq" id="WP_267300196.1">
    <property type="nucleotide sequence ID" value="NZ_JAOQJZ010000001.1"/>
</dbReference>
<dbReference type="Gene3D" id="3.90.220.20">
    <property type="entry name" value="DNA methylase specificity domains"/>
    <property type="match status" value="1"/>
</dbReference>
<evidence type="ECO:0000256" key="2">
    <source>
        <dbReference type="ARBA" id="ARBA00023125"/>
    </source>
</evidence>
<dbReference type="InterPro" id="IPR052021">
    <property type="entry name" value="Type-I_RS_S_subunit"/>
</dbReference>
<evidence type="ECO:0008006" key="5">
    <source>
        <dbReference type="Google" id="ProtNLM"/>
    </source>
</evidence>
<keyword evidence="1" id="KW-0680">Restriction system</keyword>